<accession>A0A372JML2</accession>
<dbReference type="InterPro" id="IPR020476">
    <property type="entry name" value="Nudix_hydrolase"/>
</dbReference>
<dbReference type="CDD" id="cd18876">
    <property type="entry name" value="NUDIX_Hydrolase"/>
    <property type="match status" value="1"/>
</dbReference>
<feature type="domain" description="Nudix hydrolase" evidence="4">
    <location>
        <begin position="11"/>
        <end position="141"/>
    </location>
</feature>
<dbReference type="PROSITE" id="PS51462">
    <property type="entry name" value="NUDIX"/>
    <property type="match status" value="1"/>
</dbReference>
<dbReference type="Proteomes" id="UP000261811">
    <property type="component" value="Unassembled WGS sequence"/>
</dbReference>
<dbReference type="GO" id="GO:0016787">
    <property type="term" value="F:hydrolase activity"/>
    <property type="evidence" value="ECO:0007669"/>
    <property type="project" value="UniProtKB-KW"/>
</dbReference>
<dbReference type="Pfam" id="PF00293">
    <property type="entry name" value="NUDIX"/>
    <property type="match status" value="1"/>
</dbReference>
<name>A0A372JML2_9ACTN</name>
<comment type="caution">
    <text evidence="5">The sequence shown here is derived from an EMBL/GenBank/DDBJ whole genome shotgun (WGS) entry which is preliminary data.</text>
</comment>
<evidence type="ECO:0000256" key="2">
    <source>
        <dbReference type="ARBA" id="ARBA00022801"/>
    </source>
</evidence>
<dbReference type="Gene3D" id="3.90.79.10">
    <property type="entry name" value="Nucleoside Triphosphate Pyrophosphohydrolase"/>
    <property type="match status" value="1"/>
</dbReference>
<gene>
    <name evidence="5" type="ORF">DZF91_14005</name>
</gene>
<dbReference type="PANTHER" id="PTHR43046">
    <property type="entry name" value="GDP-MANNOSE MANNOSYL HYDROLASE"/>
    <property type="match status" value="1"/>
</dbReference>
<evidence type="ECO:0000259" key="4">
    <source>
        <dbReference type="PROSITE" id="PS51462"/>
    </source>
</evidence>
<sequence>MPDLAYIASLPRTRGAAAALLVDDLGRIVLVKPTYKDGWFLPGGVIEEGESPLAACVRECREELGLTPRLSGLVCVDWGPPRGDGVDAVNIFVFAGRISDAEIAGITLPPDELSAHMLVEPEKVPEFAPAHIARRMGPALLGMVEPEKVPEFAPAHIARRMGPALLGMAEQRAVYLEDGRDPGLPSRALTS</sequence>
<keyword evidence="2 5" id="KW-0378">Hydrolase</keyword>
<dbReference type="RefSeq" id="WP_117357908.1">
    <property type="nucleotide sequence ID" value="NZ_QURH01000238.1"/>
</dbReference>
<comment type="cofactor">
    <cofactor evidence="1">
        <name>Mg(2+)</name>
        <dbReference type="ChEBI" id="CHEBI:18420"/>
    </cofactor>
</comment>
<dbReference type="InterPro" id="IPR015797">
    <property type="entry name" value="NUDIX_hydrolase-like_dom_sf"/>
</dbReference>
<organism evidence="5 6">
    <name type="scientific">Actinomadura logoneensis</name>
    <dbReference type="NCBI Taxonomy" id="2293572"/>
    <lineage>
        <taxon>Bacteria</taxon>
        <taxon>Bacillati</taxon>
        <taxon>Actinomycetota</taxon>
        <taxon>Actinomycetes</taxon>
        <taxon>Streptosporangiales</taxon>
        <taxon>Thermomonosporaceae</taxon>
        <taxon>Actinomadura</taxon>
    </lineage>
</organism>
<dbReference type="AlphaFoldDB" id="A0A372JML2"/>
<dbReference type="PRINTS" id="PR00502">
    <property type="entry name" value="NUDIXFAMILY"/>
</dbReference>
<protein>
    <submittedName>
        <fullName evidence="5">NUDIX hydrolase</fullName>
    </submittedName>
</protein>
<dbReference type="EMBL" id="QURH01000238">
    <property type="protein sequence ID" value="RFU41024.1"/>
    <property type="molecule type" value="Genomic_DNA"/>
</dbReference>
<proteinExistence type="predicted"/>
<dbReference type="OrthoDB" id="4247482at2"/>
<evidence type="ECO:0000256" key="3">
    <source>
        <dbReference type="ARBA" id="ARBA00022842"/>
    </source>
</evidence>
<dbReference type="SUPFAM" id="SSF55811">
    <property type="entry name" value="Nudix"/>
    <property type="match status" value="1"/>
</dbReference>
<evidence type="ECO:0000256" key="1">
    <source>
        <dbReference type="ARBA" id="ARBA00001946"/>
    </source>
</evidence>
<evidence type="ECO:0000313" key="5">
    <source>
        <dbReference type="EMBL" id="RFU41024.1"/>
    </source>
</evidence>
<dbReference type="PANTHER" id="PTHR43046:SF12">
    <property type="entry name" value="GDP-MANNOSE MANNOSYL HYDROLASE"/>
    <property type="match status" value="1"/>
</dbReference>
<evidence type="ECO:0000313" key="6">
    <source>
        <dbReference type="Proteomes" id="UP000261811"/>
    </source>
</evidence>
<reference evidence="5 6" key="1">
    <citation type="submission" date="2018-08" db="EMBL/GenBank/DDBJ databases">
        <title>Actinomadura jelena sp. nov., a novel Actinomycete isolated from soil in Chad.</title>
        <authorList>
            <person name="Shi L."/>
        </authorList>
    </citation>
    <scope>NUCLEOTIDE SEQUENCE [LARGE SCALE GENOMIC DNA]</scope>
    <source>
        <strain evidence="5 6">NEAU-G17</strain>
    </source>
</reference>
<keyword evidence="3" id="KW-0460">Magnesium</keyword>
<keyword evidence="6" id="KW-1185">Reference proteome</keyword>
<dbReference type="InterPro" id="IPR000086">
    <property type="entry name" value="NUDIX_hydrolase_dom"/>
</dbReference>